<dbReference type="Proteomes" id="UP000076154">
    <property type="component" value="Unassembled WGS sequence"/>
</dbReference>
<reference evidence="1" key="1">
    <citation type="submission" date="2018-04" db="EMBL/GenBank/DDBJ databases">
        <title>Whole genome sequencing of Hypsizygus marmoreus.</title>
        <authorList>
            <person name="Choi I.-G."/>
            <person name="Min B."/>
            <person name="Kim J.-G."/>
            <person name="Kim S."/>
            <person name="Oh Y.-L."/>
            <person name="Kong W.-S."/>
            <person name="Park H."/>
            <person name="Jeong J."/>
            <person name="Song E.-S."/>
        </authorList>
    </citation>
    <scope>NUCLEOTIDE SEQUENCE [LARGE SCALE GENOMIC DNA]</scope>
    <source>
        <strain evidence="1">51987-8</strain>
    </source>
</reference>
<sequence>MAKNVLPYDDPARPTYFVAKDDSVWHVVFPTEDQEKSSGIQVYIVLLGWYSEYYPGATSAQDANDIRNGREFEGEPIGRWRTAQSSLSPVVTGRGHEFEVVGFISLPVQRCSRRRLACCY</sequence>
<evidence type="ECO:0000313" key="2">
    <source>
        <dbReference type="Proteomes" id="UP000076154"/>
    </source>
</evidence>
<comment type="caution">
    <text evidence="1">The sequence shown here is derived from an EMBL/GenBank/DDBJ whole genome shotgun (WGS) entry which is preliminary data.</text>
</comment>
<accession>A0A369K6H1</accession>
<dbReference type="AlphaFoldDB" id="A0A369K6H1"/>
<gene>
    <name evidence="1" type="ORF">Hypma_010436</name>
</gene>
<evidence type="ECO:0000313" key="1">
    <source>
        <dbReference type="EMBL" id="RDB30219.1"/>
    </source>
</evidence>
<keyword evidence="2" id="KW-1185">Reference proteome</keyword>
<protein>
    <submittedName>
        <fullName evidence="1">Uncharacterized protein</fullName>
    </submittedName>
</protein>
<dbReference type="EMBL" id="LUEZ02000006">
    <property type="protein sequence ID" value="RDB30219.1"/>
    <property type="molecule type" value="Genomic_DNA"/>
</dbReference>
<name>A0A369K6H1_HYPMA</name>
<dbReference type="InParanoid" id="A0A369K6H1"/>
<organism evidence="1 2">
    <name type="scientific">Hypsizygus marmoreus</name>
    <name type="common">White beech mushroom</name>
    <name type="synonym">Agaricus marmoreus</name>
    <dbReference type="NCBI Taxonomy" id="39966"/>
    <lineage>
        <taxon>Eukaryota</taxon>
        <taxon>Fungi</taxon>
        <taxon>Dikarya</taxon>
        <taxon>Basidiomycota</taxon>
        <taxon>Agaricomycotina</taxon>
        <taxon>Agaricomycetes</taxon>
        <taxon>Agaricomycetidae</taxon>
        <taxon>Agaricales</taxon>
        <taxon>Tricholomatineae</taxon>
        <taxon>Lyophyllaceae</taxon>
        <taxon>Hypsizygus</taxon>
    </lineage>
</organism>
<proteinExistence type="predicted"/>